<dbReference type="InterPro" id="IPR007792">
    <property type="entry name" value="T4SS_VirB3/TrbD/AvhB"/>
</dbReference>
<evidence type="ECO:0000256" key="5">
    <source>
        <dbReference type="SAM" id="Phobius"/>
    </source>
</evidence>
<dbReference type="AlphaFoldDB" id="A0A074M643"/>
<keyword evidence="3 5" id="KW-1133">Transmembrane helix</keyword>
<feature type="transmembrane region" description="Helical" evidence="5">
    <location>
        <begin position="21"/>
        <end position="41"/>
    </location>
</feature>
<dbReference type="STRING" id="1044.EH31_08860"/>
<dbReference type="Pfam" id="PF05101">
    <property type="entry name" value="VirB3"/>
    <property type="match status" value="1"/>
</dbReference>
<comment type="subcellular location">
    <subcellularLocation>
        <location evidence="1">Membrane</location>
    </subcellularLocation>
</comment>
<proteinExistence type="predicted"/>
<name>A0A074M643_ERYLO</name>
<evidence type="ECO:0000313" key="7">
    <source>
        <dbReference type="Proteomes" id="UP000027647"/>
    </source>
</evidence>
<keyword evidence="7" id="KW-1185">Reference proteome</keyword>
<accession>A0A074M643</accession>
<reference evidence="6 7" key="1">
    <citation type="submission" date="2014-04" db="EMBL/GenBank/DDBJ databases">
        <title>A comprehensive comparison of genomes of Erythrobacter spp. strains.</title>
        <authorList>
            <person name="Zheng Q."/>
        </authorList>
    </citation>
    <scope>NUCLEOTIDE SEQUENCE [LARGE SCALE GENOMIC DNA]</scope>
    <source>
        <strain evidence="6 7">DSM 6997</strain>
    </source>
</reference>
<dbReference type="eggNOG" id="COG3702">
    <property type="taxonomic scope" value="Bacteria"/>
</dbReference>
<feature type="transmembrane region" description="Helical" evidence="5">
    <location>
        <begin position="47"/>
        <end position="68"/>
    </location>
</feature>
<organism evidence="6 7">
    <name type="scientific">Erythrobacter longus</name>
    <dbReference type="NCBI Taxonomy" id="1044"/>
    <lineage>
        <taxon>Bacteria</taxon>
        <taxon>Pseudomonadati</taxon>
        <taxon>Pseudomonadota</taxon>
        <taxon>Alphaproteobacteria</taxon>
        <taxon>Sphingomonadales</taxon>
        <taxon>Erythrobacteraceae</taxon>
        <taxon>Erythrobacter/Porphyrobacter group</taxon>
        <taxon>Erythrobacter</taxon>
    </lineage>
</organism>
<evidence type="ECO:0000256" key="1">
    <source>
        <dbReference type="ARBA" id="ARBA00004370"/>
    </source>
</evidence>
<dbReference type="EMBL" id="JMIW01000003">
    <property type="protein sequence ID" value="KEO90191.1"/>
    <property type="molecule type" value="Genomic_DNA"/>
</dbReference>
<comment type="caution">
    <text evidence="6">The sequence shown here is derived from an EMBL/GenBank/DDBJ whole genome shotgun (WGS) entry which is preliminary data.</text>
</comment>
<dbReference type="OrthoDB" id="5638399at2"/>
<dbReference type="RefSeq" id="WP_034960076.1">
    <property type="nucleotide sequence ID" value="NZ_JMIW01000003.1"/>
</dbReference>
<gene>
    <name evidence="6" type="ORF">EH31_08860</name>
</gene>
<keyword evidence="2 5" id="KW-0812">Transmembrane</keyword>
<evidence type="ECO:0000313" key="6">
    <source>
        <dbReference type="EMBL" id="KEO90191.1"/>
    </source>
</evidence>
<sequence>MSDLIRHPVHRTLTRPQMFAGVTMVFFIINMMVSMITYLVLSHLMTNIFMVLLFLLVPLTIHVIGYFASLREPRIFDLWITKVSKCPRVPNFRRWSCNSYAP</sequence>
<evidence type="ECO:0000256" key="2">
    <source>
        <dbReference type="ARBA" id="ARBA00022692"/>
    </source>
</evidence>
<dbReference type="GO" id="GO:0016020">
    <property type="term" value="C:membrane"/>
    <property type="evidence" value="ECO:0007669"/>
    <property type="project" value="UniProtKB-SubCell"/>
</dbReference>
<keyword evidence="4 5" id="KW-0472">Membrane</keyword>
<protein>
    <submittedName>
        <fullName evidence="6">Type VI secretion protein</fullName>
    </submittedName>
</protein>
<evidence type="ECO:0000256" key="3">
    <source>
        <dbReference type="ARBA" id="ARBA00022989"/>
    </source>
</evidence>
<dbReference type="Proteomes" id="UP000027647">
    <property type="component" value="Unassembled WGS sequence"/>
</dbReference>
<evidence type="ECO:0000256" key="4">
    <source>
        <dbReference type="ARBA" id="ARBA00023136"/>
    </source>
</evidence>